<evidence type="ECO:0000313" key="3">
    <source>
        <dbReference type="EMBL" id="KAH7529126.1"/>
    </source>
</evidence>
<dbReference type="SUPFAM" id="SSF117281">
    <property type="entry name" value="Kelch motif"/>
    <property type="match status" value="1"/>
</dbReference>
<evidence type="ECO:0000256" key="2">
    <source>
        <dbReference type="ARBA" id="ARBA00022737"/>
    </source>
</evidence>
<dbReference type="Proteomes" id="UP000813462">
    <property type="component" value="Unassembled WGS sequence"/>
</dbReference>
<accession>A0A978VFI7</accession>
<sequence>MRYNKEENKWDRIGSLPDGVFSMNGWGIAFVACGDQLMVIGRSRHSRGEAVELHSWIPDEDPLQWNVLTRMQSGSFVHNCAVMGCGGGCTSFDPVITGGGASLEEDGSDDSENMLEGPSYLVSRELPCSCEQESWKMENNSHLAAKSCKISDASEGEEAPADSNELPLVQAELSDDQNHAGDYSDFIHSSTNWVGISQSTVSYAAQGSNLQALCITARLWGAEVSSPADNLYAVWRVLLE</sequence>
<keyword evidence="2" id="KW-0677">Repeat</keyword>
<dbReference type="InterPro" id="IPR052439">
    <property type="entry name" value="F-box/Kelch-repeat"/>
</dbReference>
<dbReference type="GO" id="GO:0005634">
    <property type="term" value="C:nucleus"/>
    <property type="evidence" value="ECO:0007669"/>
    <property type="project" value="TreeGrafter"/>
</dbReference>
<dbReference type="PROSITE" id="PS51257">
    <property type="entry name" value="PROKAR_LIPOPROTEIN"/>
    <property type="match status" value="1"/>
</dbReference>
<protein>
    <submittedName>
        <fullName evidence="3">Uncharacterized protein</fullName>
    </submittedName>
</protein>
<proteinExistence type="predicted"/>
<dbReference type="PANTHER" id="PTHR46122">
    <property type="entry name" value="GALACTOSE OXIDASE/KELCH REPEAT PROTEIN-RELATED"/>
    <property type="match status" value="1"/>
</dbReference>
<keyword evidence="1" id="KW-0880">Kelch repeat</keyword>
<comment type="caution">
    <text evidence="3">The sequence shown here is derived from an EMBL/GenBank/DDBJ whole genome shotgun (WGS) entry which is preliminary data.</text>
</comment>
<dbReference type="InterPro" id="IPR015915">
    <property type="entry name" value="Kelch-typ_b-propeller"/>
</dbReference>
<name>A0A978VFI7_ZIZJJ</name>
<dbReference type="EMBL" id="JAEACU010000005">
    <property type="protein sequence ID" value="KAH7529126.1"/>
    <property type="molecule type" value="Genomic_DNA"/>
</dbReference>
<dbReference type="AlphaFoldDB" id="A0A978VFI7"/>
<reference evidence="3" key="1">
    <citation type="journal article" date="2021" name="Front. Plant Sci.">
        <title>Chromosome-Scale Genome Assembly for Chinese Sour Jujube and Insights Into Its Genome Evolution and Domestication Signature.</title>
        <authorList>
            <person name="Shen L.-Y."/>
            <person name="Luo H."/>
            <person name="Wang X.-L."/>
            <person name="Wang X.-M."/>
            <person name="Qiu X.-J."/>
            <person name="Liu H."/>
            <person name="Zhou S.-S."/>
            <person name="Jia K.-H."/>
            <person name="Nie S."/>
            <person name="Bao Y.-T."/>
            <person name="Zhang R.-G."/>
            <person name="Yun Q.-Z."/>
            <person name="Chai Y.-H."/>
            <person name="Lu J.-Y."/>
            <person name="Li Y."/>
            <person name="Zhao S.-W."/>
            <person name="Mao J.-F."/>
            <person name="Jia S.-G."/>
            <person name="Mao Y.-M."/>
        </authorList>
    </citation>
    <scope>NUCLEOTIDE SEQUENCE</scope>
    <source>
        <strain evidence="3">AT0</strain>
        <tissue evidence="3">Leaf</tissue>
    </source>
</reference>
<evidence type="ECO:0000256" key="1">
    <source>
        <dbReference type="ARBA" id="ARBA00022441"/>
    </source>
</evidence>
<gene>
    <name evidence="3" type="ORF">FEM48_Zijuj05G0151200</name>
</gene>
<dbReference type="PANTHER" id="PTHR46122:SF2">
    <property type="entry name" value="F-BOX_KELCH-REPEAT PROTEIN SKIP11"/>
    <property type="match status" value="1"/>
</dbReference>
<organism evidence="3 4">
    <name type="scientific">Ziziphus jujuba var. spinosa</name>
    <dbReference type="NCBI Taxonomy" id="714518"/>
    <lineage>
        <taxon>Eukaryota</taxon>
        <taxon>Viridiplantae</taxon>
        <taxon>Streptophyta</taxon>
        <taxon>Embryophyta</taxon>
        <taxon>Tracheophyta</taxon>
        <taxon>Spermatophyta</taxon>
        <taxon>Magnoliopsida</taxon>
        <taxon>eudicotyledons</taxon>
        <taxon>Gunneridae</taxon>
        <taxon>Pentapetalae</taxon>
        <taxon>rosids</taxon>
        <taxon>fabids</taxon>
        <taxon>Rosales</taxon>
        <taxon>Rhamnaceae</taxon>
        <taxon>Paliureae</taxon>
        <taxon>Ziziphus</taxon>
    </lineage>
</organism>
<evidence type="ECO:0000313" key="4">
    <source>
        <dbReference type="Proteomes" id="UP000813462"/>
    </source>
</evidence>